<dbReference type="InterPro" id="IPR000074">
    <property type="entry name" value="ApoA_E"/>
</dbReference>
<protein>
    <submittedName>
        <fullName evidence="15">Apolipoprotein A-I</fullName>
    </submittedName>
</protein>
<dbReference type="Gene3D" id="1.20.5.1230">
    <property type="entry name" value="Apolipoprotein A-I"/>
    <property type="match status" value="1"/>
</dbReference>
<evidence type="ECO:0000256" key="3">
    <source>
        <dbReference type="ARBA" id="ARBA00022448"/>
    </source>
</evidence>
<dbReference type="GO" id="GO:0034362">
    <property type="term" value="C:low-density lipoprotein particle"/>
    <property type="evidence" value="ECO:0007669"/>
    <property type="project" value="TreeGrafter"/>
</dbReference>
<dbReference type="GO" id="GO:0042627">
    <property type="term" value="C:chylomicron"/>
    <property type="evidence" value="ECO:0007669"/>
    <property type="project" value="TreeGrafter"/>
</dbReference>
<name>C3KJ42_ANOFI</name>
<comment type="similarity">
    <text evidence="2">Belongs to the apolipoprotein A1/A4/E family.</text>
</comment>
<evidence type="ECO:0000256" key="8">
    <source>
        <dbReference type="ARBA" id="ARBA00022850"/>
    </source>
</evidence>
<dbReference type="GO" id="GO:0120020">
    <property type="term" value="F:cholesterol transfer activity"/>
    <property type="evidence" value="ECO:0007669"/>
    <property type="project" value="TreeGrafter"/>
</dbReference>
<dbReference type="GO" id="GO:0034361">
    <property type="term" value="C:very-low-density lipoprotein particle"/>
    <property type="evidence" value="ECO:0007669"/>
    <property type="project" value="TreeGrafter"/>
</dbReference>
<dbReference type="InterPro" id="IPR050163">
    <property type="entry name" value="Apolipoprotein_A1/A4/E"/>
</dbReference>
<comment type="subcellular location">
    <subcellularLocation>
        <location evidence="1">Secreted</location>
    </subcellularLocation>
</comment>
<feature type="chain" id="PRO_5002928958" evidence="14">
    <location>
        <begin position="19"/>
        <end position="263"/>
    </location>
</feature>
<keyword evidence="8" id="KW-0345">HDL</keyword>
<evidence type="ECO:0000256" key="13">
    <source>
        <dbReference type="ARBA" id="ARBA00037506"/>
    </source>
</evidence>
<keyword evidence="7" id="KW-0677">Repeat</keyword>
<keyword evidence="15" id="KW-0449">Lipoprotein</keyword>
<dbReference type="PANTHER" id="PTHR18976:SF11">
    <property type="entry name" value="APOLIPOPROTEIN A-I"/>
    <property type="match status" value="1"/>
</dbReference>
<dbReference type="GO" id="GO:0055090">
    <property type="term" value="P:acylglycerol homeostasis"/>
    <property type="evidence" value="ECO:0007669"/>
    <property type="project" value="TreeGrafter"/>
</dbReference>
<keyword evidence="10" id="KW-0443">Lipid metabolism</keyword>
<evidence type="ECO:0000256" key="11">
    <source>
        <dbReference type="ARBA" id="ARBA00023166"/>
    </source>
</evidence>
<evidence type="ECO:0000256" key="9">
    <source>
        <dbReference type="ARBA" id="ARBA00023055"/>
    </source>
</evidence>
<evidence type="ECO:0000313" key="15">
    <source>
        <dbReference type="EMBL" id="ACQ58664.1"/>
    </source>
</evidence>
<dbReference type="Pfam" id="PF01442">
    <property type="entry name" value="Apolipoprotein"/>
    <property type="match status" value="1"/>
</dbReference>
<keyword evidence="4" id="KW-0964">Secreted</keyword>
<accession>C3KJ42</accession>
<evidence type="ECO:0000256" key="7">
    <source>
        <dbReference type="ARBA" id="ARBA00022737"/>
    </source>
</evidence>
<reference evidence="15" key="1">
    <citation type="submission" date="2009-05" db="EMBL/GenBank/DDBJ databases">
        <title>Anoplopoma fimbria ESTs and full-length cDNAs.</title>
        <authorList>
            <person name="Messmer A."/>
            <person name="Rondeau E."/>
            <person name="Sanderson D."/>
            <person name="Cooper G."/>
            <person name="Leong J."/>
            <person name="Koop B.F."/>
        </authorList>
    </citation>
    <scope>NUCLEOTIDE SEQUENCE</scope>
    <source>
        <tissue evidence="15">Brain</tissue>
    </source>
</reference>
<dbReference type="GO" id="GO:0042157">
    <property type="term" value="P:lipoprotein metabolic process"/>
    <property type="evidence" value="ECO:0007669"/>
    <property type="project" value="InterPro"/>
</dbReference>
<feature type="signal peptide" evidence="14">
    <location>
        <begin position="1"/>
        <end position="18"/>
    </location>
</feature>
<comment type="function">
    <text evidence="13">Participates in the reverse transport of cholesterol from tissues to the liver for excretion by promoting cholesterol efflux from tissues and by acting as a cofactor for the lecithin cholesterol acyltransferase (LCAT).</text>
</comment>
<dbReference type="OrthoDB" id="8727817at2759"/>
<dbReference type="GO" id="GO:0033344">
    <property type="term" value="P:cholesterol efflux"/>
    <property type="evidence" value="ECO:0007669"/>
    <property type="project" value="TreeGrafter"/>
</dbReference>
<evidence type="ECO:0000256" key="12">
    <source>
        <dbReference type="ARBA" id="ARBA00023221"/>
    </source>
</evidence>
<evidence type="ECO:0000256" key="6">
    <source>
        <dbReference type="ARBA" id="ARBA00022729"/>
    </source>
</evidence>
<dbReference type="PANTHER" id="PTHR18976">
    <property type="entry name" value="APOLIPOPROTEIN"/>
    <property type="match status" value="1"/>
</dbReference>
<keyword evidence="6 14" id="KW-0732">Signal</keyword>
<evidence type="ECO:0000256" key="1">
    <source>
        <dbReference type="ARBA" id="ARBA00004613"/>
    </source>
</evidence>
<dbReference type="SUPFAM" id="SSF58113">
    <property type="entry name" value="Apolipoprotein A-I"/>
    <property type="match status" value="1"/>
</dbReference>
<gene>
    <name evidence="15" type="primary">APOA1</name>
</gene>
<evidence type="ECO:0000256" key="5">
    <source>
        <dbReference type="ARBA" id="ARBA00022548"/>
    </source>
</evidence>
<dbReference type="GO" id="GO:0008203">
    <property type="term" value="P:cholesterol metabolic process"/>
    <property type="evidence" value="ECO:0007669"/>
    <property type="project" value="UniProtKB-KW"/>
</dbReference>
<dbReference type="EMBL" id="BT082957">
    <property type="protein sequence ID" value="ACQ58664.1"/>
    <property type="molecule type" value="mRNA"/>
</dbReference>
<evidence type="ECO:0000256" key="14">
    <source>
        <dbReference type="SAM" id="SignalP"/>
    </source>
</evidence>
<dbReference type="AlphaFoldDB" id="C3KJ42"/>
<evidence type="ECO:0000256" key="4">
    <source>
        <dbReference type="ARBA" id="ARBA00022525"/>
    </source>
</evidence>
<keyword evidence="9" id="KW-0445">Lipid transport</keyword>
<dbReference type="GO" id="GO:0060228">
    <property type="term" value="F:phosphatidylcholine-sterol O-acyltransferase activator activity"/>
    <property type="evidence" value="ECO:0007669"/>
    <property type="project" value="TreeGrafter"/>
</dbReference>
<evidence type="ECO:0000256" key="10">
    <source>
        <dbReference type="ARBA" id="ARBA00023098"/>
    </source>
</evidence>
<dbReference type="GO" id="GO:0005543">
    <property type="term" value="F:phospholipid binding"/>
    <property type="evidence" value="ECO:0007669"/>
    <property type="project" value="TreeGrafter"/>
</dbReference>
<keyword evidence="11" id="KW-1207">Sterol metabolism</keyword>
<proteinExistence type="evidence at transcript level"/>
<dbReference type="GO" id="GO:0033700">
    <property type="term" value="P:phospholipid efflux"/>
    <property type="evidence" value="ECO:0007669"/>
    <property type="project" value="TreeGrafter"/>
</dbReference>
<keyword evidence="5" id="KW-0153">Cholesterol metabolism</keyword>
<dbReference type="GO" id="GO:0034364">
    <property type="term" value="C:high-density lipoprotein particle"/>
    <property type="evidence" value="ECO:0007669"/>
    <property type="project" value="UniProtKB-KW"/>
</dbReference>
<sequence>MKFVALALALLLAVGSHAASLQADAPNQLDHIRSVMNVYMAQVKDSANKALDHLDDAEYSELKTRVSGRIEEMFNQIKALQVSVAPITDTVVTTISDATADFRSSVMTDIDNLKADLEPKRVALKEVLDRHIDQYYQALEPLITEYSSKHQADMEVLRVKMEPIVEDMRNKVMTNVEETKDALMPIVEAVRTKLSERLNQLKVMVSPYVTEYKDQLKQAYDQAHGINTDDLAALKEKITPLADDIKIKLNSIFEIVAASINKS</sequence>
<keyword evidence="3" id="KW-0813">Transport</keyword>
<dbReference type="GO" id="GO:1903561">
    <property type="term" value="C:extracellular vesicle"/>
    <property type="evidence" value="ECO:0007669"/>
    <property type="project" value="TreeGrafter"/>
</dbReference>
<evidence type="ECO:0000256" key="2">
    <source>
        <dbReference type="ARBA" id="ARBA00008788"/>
    </source>
</evidence>
<organism evidence="15">
    <name type="scientific">Anoplopoma fimbria</name>
    <name type="common">Sablefish</name>
    <dbReference type="NCBI Taxonomy" id="229290"/>
    <lineage>
        <taxon>Eukaryota</taxon>
        <taxon>Metazoa</taxon>
        <taxon>Chordata</taxon>
        <taxon>Craniata</taxon>
        <taxon>Vertebrata</taxon>
        <taxon>Euteleostomi</taxon>
        <taxon>Actinopterygii</taxon>
        <taxon>Neopterygii</taxon>
        <taxon>Teleostei</taxon>
        <taxon>Neoteleostei</taxon>
        <taxon>Acanthomorphata</taxon>
        <taxon>Eupercaria</taxon>
        <taxon>Perciformes</taxon>
        <taxon>Cottioidei</taxon>
        <taxon>Anoplopomatales</taxon>
        <taxon>Anoplopomatidae</taxon>
        <taxon>Anoplopoma</taxon>
    </lineage>
</organism>
<keyword evidence="12" id="KW-0753">Steroid metabolism</keyword>